<dbReference type="GeneID" id="117238431"/>
<evidence type="ECO:0000313" key="5">
    <source>
        <dbReference type="RefSeq" id="XP_033359215.1"/>
    </source>
</evidence>
<dbReference type="RefSeq" id="XP_033359215.1">
    <property type="nucleotide sequence ID" value="XM_033503324.1"/>
</dbReference>
<comment type="subcellular location">
    <subcellularLocation>
        <location evidence="1">Lipid droplet</location>
    </subcellularLocation>
</comment>
<dbReference type="GO" id="GO:0005811">
    <property type="term" value="C:lipid droplet"/>
    <property type="evidence" value="ECO:0007669"/>
    <property type="project" value="UniProtKB-SubCell"/>
</dbReference>
<organism evidence="4 5">
    <name type="scientific">Bombus vosnesenskii</name>
    <dbReference type="NCBI Taxonomy" id="207650"/>
    <lineage>
        <taxon>Eukaryota</taxon>
        <taxon>Metazoa</taxon>
        <taxon>Ecdysozoa</taxon>
        <taxon>Arthropoda</taxon>
        <taxon>Hexapoda</taxon>
        <taxon>Insecta</taxon>
        <taxon>Pterygota</taxon>
        <taxon>Neoptera</taxon>
        <taxon>Endopterygota</taxon>
        <taxon>Hymenoptera</taxon>
        <taxon>Apocrita</taxon>
        <taxon>Aculeata</taxon>
        <taxon>Apoidea</taxon>
        <taxon>Anthophila</taxon>
        <taxon>Apidae</taxon>
        <taxon>Bombus</taxon>
        <taxon>Pyrobombus</taxon>
    </lineage>
</organism>
<dbReference type="GO" id="GO:0010890">
    <property type="term" value="P:positive regulation of triglyceride storage"/>
    <property type="evidence" value="ECO:0007669"/>
    <property type="project" value="TreeGrafter"/>
</dbReference>
<gene>
    <name evidence="5" type="primary">LOC117238431</name>
</gene>
<protein>
    <submittedName>
        <fullName evidence="5">Lipid storage droplets surface-binding protein 2-like</fullName>
    </submittedName>
</protein>
<dbReference type="InterPro" id="IPR004279">
    <property type="entry name" value="Perilipin"/>
</dbReference>
<dbReference type="PANTHER" id="PTHR14024">
    <property type="entry name" value="PERILIPIN"/>
    <property type="match status" value="1"/>
</dbReference>
<name>A0A6J3L1R6_9HYME</name>
<dbReference type="PANTHER" id="PTHR14024:SF53">
    <property type="entry name" value="LIPID STORAGE DROPLETS SURFACE-BINDING PROTEIN 2"/>
    <property type="match status" value="1"/>
</dbReference>
<evidence type="ECO:0000256" key="2">
    <source>
        <dbReference type="ARBA" id="ARBA00006311"/>
    </source>
</evidence>
<evidence type="ECO:0000256" key="3">
    <source>
        <dbReference type="ARBA" id="ARBA00022677"/>
    </source>
</evidence>
<comment type="similarity">
    <text evidence="2">Belongs to the perilipin family.</text>
</comment>
<dbReference type="KEGG" id="bvk:117238431"/>
<dbReference type="Pfam" id="PF03036">
    <property type="entry name" value="Perilipin"/>
    <property type="match status" value="1"/>
</dbReference>
<proteinExistence type="inferred from homology"/>
<evidence type="ECO:0000313" key="4">
    <source>
        <dbReference type="Proteomes" id="UP000504631"/>
    </source>
</evidence>
<dbReference type="GO" id="GO:0005829">
    <property type="term" value="C:cytosol"/>
    <property type="evidence" value="ECO:0007669"/>
    <property type="project" value="TreeGrafter"/>
</dbReference>
<evidence type="ECO:0000256" key="1">
    <source>
        <dbReference type="ARBA" id="ARBA00004502"/>
    </source>
</evidence>
<reference evidence="5" key="1">
    <citation type="submission" date="2025-08" db="UniProtKB">
        <authorList>
            <consortium name="RefSeq"/>
        </authorList>
    </citation>
    <scope>IDENTIFICATION</scope>
    <source>
        <tissue evidence="5">Muscle</tissue>
    </source>
</reference>
<dbReference type="Proteomes" id="UP000504631">
    <property type="component" value="Unplaced"/>
</dbReference>
<sequence>MATEVMQLPHIEVFHRVMELPVVESAISKSTATYLRVKDCHQLVHWALTTAETSLSNATKQAVPIAVPIAKKLENPIHFVDHTLCRGLDKIEEKVPMVKEKPEQILENAYTLARQTVQPAVMSISLVNELIISQALSFRDISWSKANQILETQYGSAAVRGLDSTADAVNKLIDKYFPATGDEQSKEINTNEEDKLLHTLQTVGRLSNKAARRMYSNIILHLGTINADNLKAYIKSLVQFLLLTNRHAINSKIQTHETNSKTTSNAETKKQN</sequence>
<accession>A0A6J3L1R6</accession>
<keyword evidence="3" id="KW-0551">Lipid droplet</keyword>
<dbReference type="AlphaFoldDB" id="A0A6J3L1R6"/>
<dbReference type="GO" id="GO:0019915">
    <property type="term" value="P:lipid storage"/>
    <property type="evidence" value="ECO:0007669"/>
    <property type="project" value="TreeGrafter"/>
</dbReference>
<keyword evidence="4" id="KW-1185">Reference proteome</keyword>